<proteinExistence type="predicted"/>
<reference evidence="1 2" key="1">
    <citation type="submission" date="2024-04" db="EMBL/GenBank/DDBJ databases">
        <title>Genome assembly C_amara_ONT_v2.</title>
        <authorList>
            <person name="Yant L."/>
            <person name="Moore C."/>
            <person name="Slenker M."/>
        </authorList>
    </citation>
    <scope>NUCLEOTIDE SEQUENCE [LARGE SCALE GENOMIC DNA]</scope>
    <source>
        <tissue evidence="1">Leaf</tissue>
    </source>
</reference>
<sequence>MAAKKESGSLFQQLRDDLFREAAELVSEVPSTNIAIFITPPPGYESDITACAFGHPSPGAVIKNLFEVEEDEEEEEEVDMSSTMLETMNLEQLNAFRAQIIDLKNQLFLVSEGRSRAEGSSKNPEDEPKP</sequence>
<dbReference type="AlphaFoldDB" id="A0ABD1B107"/>
<gene>
    <name evidence="1" type="ORF">V5N11_017390</name>
</gene>
<comment type="caution">
    <text evidence="1">The sequence shown here is derived from an EMBL/GenBank/DDBJ whole genome shotgun (WGS) entry which is preliminary data.</text>
</comment>
<evidence type="ECO:0000313" key="1">
    <source>
        <dbReference type="EMBL" id="KAL1204781.1"/>
    </source>
</evidence>
<protein>
    <submittedName>
        <fullName evidence="1">Uncharacterized protein</fullName>
    </submittedName>
</protein>
<dbReference type="EMBL" id="JBANAX010000526">
    <property type="protein sequence ID" value="KAL1204781.1"/>
    <property type="molecule type" value="Genomic_DNA"/>
</dbReference>
<dbReference type="Proteomes" id="UP001558713">
    <property type="component" value="Unassembled WGS sequence"/>
</dbReference>
<name>A0ABD1B107_CARAN</name>
<accession>A0ABD1B107</accession>
<organism evidence="1 2">
    <name type="scientific">Cardamine amara subsp. amara</name>
    <dbReference type="NCBI Taxonomy" id="228776"/>
    <lineage>
        <taxon>Eukaryota</taxon>
        <taxon>Viridiplantae</taxon>
        <taxon>Streptophyta</taxon>
        <taxon>Embryophyta</taxon>
        <taxon>Tracheophyta</taxon>
        <taxon>Spermatophyta</taxon>
        <taxon>Magnoliopsida</taxon>
        <taxon>eudicotyledons</taxon>
        <taxon>Gunneridae</taxon>
        <taxon>Pentapetalae</taxon>
        <taxon>rosids</taxon>
        <taxon>malvids</taxon>
        <taxon>Brassicales</taxon>
        <taxon>Brassicaceae</taxon>
        <taxon>Cardamineae</taxon>
        <taxon>Cardamine</taxon>
    </lineage>
</organism>
<keyword evidence="2" id="KW-1185">Reference proteome</keyword>
<evidence type="ECO:0000313" key="2">
    <source>
        <dbReference type="Proteomes" id="UP001558713"/>
    </source>
</evidence>